<dbReference type="EMBL" id="JAWZSR010000002">
    <property type="protein sequence ID" value="MDX8045067.1"/>
    <property type="molecule type" value="Genomic_DNA"/>
</dbReference>
<organism evidence="1 2">
    <name type="scientific">Gracilibacillus pellucidus</name>
    <dbReference type="NCBI Taxonomy" id="3095368"/>
    <lineage>
        <taxon>Bacteria</taxon>
        <taxon>Bacillati</taxon>
        <taxon>Bacillota</taxon>
        <taxon>Bacilli</taxon>
        <taxon>Bacillales</taxon>
        <taxon>Bacillaceae</taxon>
        <taxon>Gracilibacillus</taxon>
    </lineage>
</organism>
<protein>
    <submittedName>
        <fullName evidence="1">TerC family protein</fullName>
    </submittedName>
</protein>
<evidence type="ECO:0000313" key="1">
    <source>
        <dbReference type="EMBL" id="MDX8045067.1"/>
    </source>
</evidence>
<reference evidence="1" key="1">
    <citation type="submission" date="2023-11" db="EMBL/GenBank/DDBJ databases">
        <title>Gracilibacillus pellucida a moderately halophilic bacterium isolated from saline soil in Xinjiang province.</title>
        <authorList>
            <person name="Zhang Z."/>
            <person name="Tan F."/>
            <person name="Wang Y."/>
            <person name="Xia M."/>
        </authorList>
    </citation>
    <scope>NUCLEOTIDE SEQUENCE</scope>
    <source>
        <strain evidence="1">S3-1-1</strain>
    </source>
</reference>
<dbReference type="Proteomes" id="UP001277972">
    <property type="component" value="Unassembled WGS sequence"/>
</dbReference>
<evidence type="ECO:0000313" key="2">
    <source>
        <dbReference type="Proteomes" id="UP001277972"/>
    </source>
</evidence>
<sequence>MGKLELLLEYGWVLLVLIGLEGILAADNALVLAIMVKHLPEHQRKKALFYGLAGAFILRFGSLFIISYLVDIWQVQALGAAYLLFMSIKHLYDTFKKKNKGETQAEEMAENQMKKGKSGFWMTVLKVEFADLAFAVDSILAAVALAVVLPATGWGTIGSLDTGQFLVVLAGGMIGLIIMRFAANVFVKLLKDRPGLEIAAFVIVGWVGVKLVVSVLAHDDLHILPHDFVHSLGWKLTFYLILVAIAVAGWFLSGKKNKTDDVAS</sequence>
<gene>
    <name evidence="1" type="ORF">SH601_03625</name>
</gene>
<comment type="caution">
    <text evidence="1">The sequence shown here is derived from an EMBL/GenBank/DDBJ whole genome shotgun (WGS) entry which is preliminary data.</text>
</comment>
<accession>A0ACC6M2A1</accession>
<name>A0ACC6M2A1_9BACI</name>
<proteinExistence type="predicted"/>
<keyword evidence="2" id="KW-1185">Reference proteome</keyword>